<evidence type="ECO:0000256" key="1">
    <source>
        <dbReference type="SAM" id="MobiDB-lite"/>
    </source>
</evidence>
<name>A0A498JZ96_MALDO</name>
<feature type="region of interest" description="Disordered" evidence="1">
    <location>
        <begin position="1"/>
        <end position="97"/>
    </location>
</feature>
<accession>A0A498JZ96</accession>
<protein>
    <submittedName>
        <fullName evidence="2">Uncharacterized protein</fullName>
    </submittedName>
</protein>
<organism evidence="2 3">
    <name type="scientific">Malus domestica</name>
    <name type="common">Apple</name>
    <name type="synonym">Pyrus malus</name>
    <dbReference type="NCBI Taxonomy" id="3750"/>
    <lineage>
        <taxon>Eukaryota</taxon>
        <taxon>Viridiplantae</taxon>
        <taxon>Streptophyta</taxon>
        <taxon>Embryophyta</taxon>
        <taxon>Tracheophyta</taxon>
        <taxon>Spermatophyta</taxon>
        <taxon>Magnoliopsida</taxon>
        <taxon>eudicotyledons</taxon>
        <taxon>Gunneridae</taxon>
        <taxon>Pentapetalae</taxon>
        <taxon>rosids</taxon>
        <taxon>fabids</taxon>
        <taxon>Rosales</taxon>
        <taxon>Rosaceae</taxon>
        <taxon>Amygdaloideae</taxon>
        <taxon>Maleae</taxon>
        <taxon>Malus</taxon>
    </lineage>
</organism>
<evidence type="ECO:0000313" key="3">
    <source>
        <dbReference type="Proteomes" id="UP000290289"/>
    </source>
</evidence>
<keyword evidence="3" id="KW-1185">Reference proteome</keyword>
<feature type="compositionally biased region" description="Basic and acidic residues" evidence="1">
    <location>
        <begin position="26"/>
        <end position="39"/>
    </location>
</feature>
<dbReference type="Proteomes" id="UP000290289">
    <property type="component" value="Chromosome 4"/>
</dbReference>
<feature type="compositionally biased region" description="Basic and acidic residues" evidence="1">
    <location>
        <begin position="1"/>
        <end position="15"/>
    </location>
</feature>
<feature type="compositionally biased region" description="Basic and acidic residues" evidence="1">
    <location>
        <begin position="50"/>
        <end position="71"/>
    </location>
</feature>
<sequence>MEQKKRSILGDHRSEQTAGHLNPMYSREKGNVEVADPKANKLSTGTSSNFEREPTFWKLDKSKPNEDESGHHRSLRQLQRTNHGKSFHEPQICASGR</sequence>
<gene>
    <name evidence="2" type="ORF">DVH24_001463</name>
</gene>
<reference evidence="2 3" key="1">
    <citation type="submission" date="2018-10" db="EMBL/GenBank/DDBJ databases">
        <title>A high-quality apple genome assembly.</title>
        <authorList>
            <person name="Hu J."/>
        </authorList>
    </citation>
    <scope>NUCLEOTIDE SEQUENCE [LARGE SCALE GENOMIC DNA]</scope>
    <source>
        <strain evidence="3">cv. HFTH1</strain>
        <tissue evidence="2">Young leaf</tissue>
    </source>
</reference>
<dbReference type="EMBL" id="RDQH01000330">
    <property type="protein sequence ID" value="RXI01229.1"/>
    <property type="molecule type" value="Genomic_DNA"/>
</dbReference>
<dbReference type="AlphaFoldDB" id="A0A498JZ96"/>
<evidence type="ECO:0000313" key="2">
    <source>
        <dbReference type="EMBL" id="RXI01229.1"/>
    </source>
</evidence>
<proteinExistence type="predicted"/>
<comment type="caution">
    <text evidence="2">The sequence shown here is derived from an EMBL/GenBank/DDBJ whole genome shotgun (WGS) entry which is preliminary data.</text>
</comment>